<dbReference type="AlphaFoldDB" id="A0A1S2XXP9"/>
<keyword evidence="2" id="KW-0805">Transcription regulation</keyword>
<feature type="compositionally biased region" description="Polar residues" evidence="6">
    <location>
        <begin position="1"/>
        <end position="11"/>
    </location>
</feature>
<keyword evidence="5" id="KW-0539">Nucleus</keyword>
<organism evidence="8 9">
    <name type="scientific">Cicer arietinum</name>
    <name type="common">Chickpea</name>
    <name type="synonym">Garbanzo</name>
    <dbReference type="NCBI Taxonomy" id="3827"/>
    <lineage>
        <taxon>Eukaryota</taxon>
        <taxon>Viridiplantae</taxon>
        <taxon>Streptophyta</taxon>
        <taxon>Embryophyta</taxon>
        <taxon>Tracheophyta</taxon>
        <taxon>Spermatophyta</taxon>
        <taxon>Magnoliopsida</taxon>
        <taxon>eudicotyledons</taxon>
        <taxon>Gunneridae</taxon>
        <taxon>Pentapetalae</taxon>
        <taxon>rosids</taxon>
        <taxon>fabids</taxon>
        <taxon>Fabales</taxon>
        <taxon>Fabaceae</taxon>
        <taxon>Papilionoideae</taxon>
        <taxon>50 kb inversion clade</taxon>
        <taxon>NPAAA clade</taxon>
        <taxon>Hologalegina</taxon>
        <taxon>IRL clade</taxon>
        <taxon>Cicereae</taxon>
        <taxon>Cicer</taxon>
    </lineage>
</organism>
<keyword evidence="4" id="KW-0804">Transcription</keyword>
<reference evidence="9" key="2">
    <citation type="submission" date="2025-08" db="UniProtKB">
        <authorList>
            <consortium name="RefSeq"/>
        </authorList>
    </citation>
    <scope>IDENTIFICATION</scope>
    <source>
        <tissue evidence="9">Etiolated seedlings</tissue>
    </source>
</reference>
<dbReference type="GeneID" id="101507064"/>
<keyword evidence="3" id="KW-0238">DNA-binding</keyword>
<dbReference type="GO" id="GO:0000978">
    <property type="term" value="F:RNA polymerase II cis-regulatory region sequence-specific DNA binding"/>
    <property type="evidence" value="ECO:0007669"/>
    <property type="project" value="TreeGrafter"/>
</dbReference>
<dbReference type="SMART" id="SM00353">
    <property type="entry name" value="HLH"/>
    <property type="match status" value="1"/>
</dbReference>
<evidence type="ECO:0000313" key="9">
    <source>
        <dbReference type="RefSeq" id="XP_004495294.1"/>
    </source>
</evidence>
<dbReference type="GO" id="GO:0000981">
    <property type="term" value="F:DNA-binding transcription factor activity, RNA polymerase II-specific"/>
    <property type="evidence" value="ECO:0007669"/>
    <property type="project" value="TreeGrafter"/>
</dbReference>
<reference evidence="8" key="1">
    <citation type="journal article" date="2013" name="Nat. Biotechnol.">
        <title>Draft genome sequence of chickpea (Cicer arietinum) provides a resource for trait improvement.</title>
        <authorList>
            <person name="Varshney R.K."/>
            <person name="Song C."/>
            <person name="Saxena R.K."/>
            <person name="Azam S."/>
            <person name="Yu S."/>
            <person name="Sharpe A.G."/>
            <person name="Cannon S."/>
            <person name="Baek J."/>
            <person name="Rosen B.D."/>
            <person name="Tar'an B."/>
            <person name="Millan T."/>
            <person name="Zhang X."/>
            <person name="Ramsay L.D."/>
            <person name="Iwata A."/>
            <person name="Wang Y."/>
            <person name="Nelson W."/>
            <person name="Farmer A.D."/>
            <person name="Gaur P.M."/>
            <person name="Soderlund C."/>
            <person name="Penmetsa R.V."/>
            <person name="Xu C."/>
            <person name="Bharti A.K."/>
            <person name="He W."/>
            <person name="Winter P."/>
            <person name="Zhao S."/>
            <person name="Hane J.K."/>
            <person name="Carrasquilla-Garcia N."/>
            <person name="Condie J.A."/>
            <person name="Upadhyaya H.D."/>
            <person name="Luo M.C."/>
            <person name="Thudi M."/>
            <person name="Gowda C.L."/>
            <person name="Singh N.P."/>
            <person name="Lichtenzveig J."/>
            <person name="Gali K.K."/>
            <person name="Rubio J."/>
            <person name="Nadarajan N."/>
            <person name="Dolezel J."/>
            <person name="Bansal K.C."/>
            <person name="Xu X."/>
            <person name="Edwards D."/>
            <person name="Zhang G."/>
            <person name="Kahl G."/>
            <person name="Gil J."/>
            <person name="Singh K.B."/>
            <person name="Datta S.K."/>
            <person name="Jackson S.A."/>
            <person name="Wang J."/>
            <person name="Cook D.R."/>
        </authorList>
    </citation>
    <scope>NUCLEOTIDE SEQUENCE [LARGE SCALE GENOMIC DNA]</scope>
    <source>
        <strain evidence="8">cv. CDC Frontier</strain>
    </source>
</reference>
<evidence type="ECO:0000256" key="4">
    <source>
        <dbReference type="ARBA" id="ARBA00023163"/>
    </source>
</evidence>
<name>A0A1S2XXP9_CICAR</name>
<evidence type="ECO:0000313" key="8">
    <source>
        <dbReference type="Proteomes" id="UP000087171"/>
    </source>
</evidence>
<proteinExistence type="predicted"/>
<dbReference type="GO" id="GO:0005634">
    <property type="term" value="C:nucleus"/>
    <property type="evidence" value="ECO:0007669"/>
    <property type="project" value="UniProtKB-SubCell"/>
</dbReference>
<protein>
    <submittedName>
        <fullName evidence="9">Transcription factor bHLH83</fullName>
    </submittedName>
</protein>
<sequence length="339" mass="36899">MEGEISSNKDNSIYDDTGGGGGGGGTSQGNDVSEDNLIPNQQFVITGRSGAHWTCLPKPSHNNNYVEYLSESSTYLPNTATNEYVNIIGGNYQTLGGGNRVSGKDRDSFYNDHGKAFGFKPVDSSANDFGIGKRVGYWRPDEVEEAIKVATGSSQDLTYAEGHAAWKADSVGDKHNASKFDPMGKVGAPSFLPKSGGSSSNQKSNKTRYTDRERRQRIADNLKALHELLPNPEEGSQAYVLDDIIDYVKYLQHQIKELSGSKLQADSNAIPLVFHEGYGHYIKQQMLDEPLEEIMGKLLEEHSAAANQLLENKGLFLMPIALVDELSQAIQLFGGSSLG</sequence>
<evidence type="ECO:0000256" key="5">
    <source>
        <dbReference type="ARBA" id="ARBA00023242"/>
    </source>
</evidence>
<dbReference type="CDD" id="cd11393">
    <property type="entry name" value="bHLH_AtbHLH_like"/>
    <property type="match status" value="1"/>
</dbReference>
<dbReference type="PANTHER" id="PTHR16223:SF109">
    <property type="entry name" value="BHLH DOMAIN-CONTAINING PROTEIN"/>
    <property type="match status" value="1"/>
</dbReference>
<dbReference type="PANTHER" id="PTHR16223">
    <property type="entry name" value="TRANSCRIPTION FACTOR BHLH83-RELATED"/>
    <property type="match status" value="1"/>
</dbReference>
<feature type="compositionally biased region" description="Low complexity" evidence="6">
    <location>
        <begin position="194"/>
        <end position="204"/>
    </location>
</feature>
<keyword evidence="8" id="KW-1185">Reference proteome</keyword>
<dbReference type="PaxDb" id="3827-XP_004495294.1"/>
<dbReference type="Gene3D" id="4.10.280.10">
    <property type="entry name" value="Helix-loop-helix DNA-binding domain"/>
    <property type="match status" value="1"/>
</dbReference>
<dbReference type="eggNOG" id="ENOG502RY75">
    <property type="taxonomic scope" value="Eukaryota"/>
</dbReference>
<feature type="region of interest" description="Disordered" evidence="6">
    <location>
        <begin position="177"/>
        <end position="213"/>
    </location>
</feature>
<dbReference type="GO" id="GO:0046983">
    <property type="term" value="F:protein dimerization activity"/>
    <property type="evidence" value="ECO:0007669"/>
    <property type="project" value="InterPro"/>
</dbReference>
<feature type="region of interest" description="Disordered" evidence="6">
    <location>
        <begin position="1"/>
        <end position="35"/>
    </location>
</feature>
<evidence type="ECO:0000259" key="7">
    <source>
        <dbReference type="PROSITE" id="PS50888"/>
    </source>
</evidence>
<dbReference type="InterPro" id="IPR011598">
    <property type="entry name" value="bHLH_dom"/>
</dbReference>
<feature type="domain" description="BHLH" evidence="7">
    <location>
        <begin position="202"/>
        <end position="251"/>
    </location>
</feature>
<dbReference type="Proteomes" id="UP000087171">
    <property type="component" value="Chromosome Ca4"/>
</dbReference>
<dbReference type="InterPro" id="IPR045843">
    <property type="entry name" value="IND-like"/>
</dbReference>
<dbReference type="OrthoDB" id="1627850at2759"/>
<evidence type="ECO:0000256" key="6">
    <source>
        <dbReference type="SAM" id="MobiDB-lite"/>
    </source>
</evidence>
<evidence type="ECO:0000256" key="1">
    <source>
        <dbReference type="ARBA" id="ARBA00004123"/>
    </source>
</evidence>
<dbReference type="SUPFAM" id="SSF47459">
    <property type="entry name" value="HLH, helix-loop-helix DNA-binding domain"/>
    <property type="match status" value="1"/>
</dbReference>
<accession>A0A1S2XXP9</accession>
<dbReference type="STRING" id="3827.A0A1S2XXP9"/>
<dbReference type="RefSeq" id="XP_004495294.1">
    <property type="nucleotide sequence ID" value="XM_004495237.3"/>
</dbReference>
<gene>
    <name evidence="9" type="primary">LOC101507064</name>
</gene>
<dbReference type="KEGG" id="cam:101507064"/>
<evidence type="ECO:0000256" key="3">
    <source>
        <dbReference type="ARBA" id="ARBA00023125"/>
    </source>
</evidence>
<dbReference type="InterPro" id="IPR045239">
    <property type="entry name" value="bHLH95_bHLH"/>
</dbReference>
<dbReference type="InterPro" id="IPR036638">
    <property type="entry name" value="HLH_DNA-bd_sf"/>
</dbReference>
<dbReference type="PROSITE" id="PS50888">
    <property type="entry name" value="BHLH"/>
    <property type="match status" value="1"/>
</dbReference>
<feature type="compositionally biased region" description="Gly residues" evidence="6">
    <location>
        <begin position="17"/>
        <end position="27"/>
    </location>
</feature>
<dbReference type="Pfam" id="PF00010">
    <property type="entry name" value="HLH"/>
    <property type="match status" value="1"/>
</dbReference>
<evidence type="ECO:0000256" key="2">
    <source>
        <dbReference type="ARBA" id="ARBA00023015"/>
    </source>
</evidence>
<comment type="subcellular location">
    <subcellularLocation>
        <location evidence="1">Nucleus</location>
    </subcellularLocation>
</comment>